<dbReference type="EMBL" id="SNRY01002177">
    <property type="protein sequence ID" value="KAA6326375.1"/>
    <property type="molecule type" value="Genomic_DNA"/>
</dbReference>
<gene>
    <name evidence="3" type="ORF">EZS27_014939</name>
    <name evidence="2" type="ORF">EZS27_024508</name>
</gene>
<comment type="caution">
    <text evidence="3">The sequence shown here is derived from an EMBL/GenBank/DDBJ whole genome shotgun (WGS) entry which is preliminary data.</text>
</comment>
<reference evidence="3" key="1">
    <citation type="submission" date="2019-03" db="EMBL/GenBank/DDBJ databases">
        <title>Single cell metagenomics reveals metabolic interactions within the superorganism composed of flagellate Streblomastix strix and complex community of Bacteroidetes bacteria on its surface.</title>
        <authorList>
            <person name="Treitli S.C."/>
            <person name="Kolisko M."/>
            <person name="Husnik F."/>
            <person name="Keeling P."/>
            <person name="Hampl V."/>
        </authorList>
    </citation>
    <scope>NUCLEOTIDE SEQUENCE</scope>
    <source>
        <strain evidence="3">STM</strain>
    </source>
</reference>
<dbReference type="AlphaFoldDB" id="A0A5J4RUX4"/>
<evidence type="ECO:0000313" key="3">
    <source>
        <dbReference type="EMBL" id="KAA6336930.1"/>
    </source>
</evidence>
<name>A0A5J4RUX4_9ZZZZ</name>
<organism evidence="3">
    <name type="scientific">termite gut metagenome</name>
    <dbReference type="NCBI Taxonomy" id="433724"/>
    <lineage>
        <taxon>unclassified sequences</taxon>
        <taxon>metagenomes</taxon>
        <taxon>organismal metagenomes</taxon>
    </lineage>
</organism>
<protein>
    <submittedName>
        <fullName evidence="3">Uncharacterized protein</fullName>
    </submittedName>
</protein>
<evidence type="ECO:0000313" key="2">
    <source>
        <dbReference type="EMBL" id="KAA6326375.1"/>
    </source>
</evidence>
<feature type="region of interest" description="Disordered" evidence="1">
    <location>
        <begin position="1"/>
        <end position="20"/>
    </location>
</feature>
<evidence type="ECO:0000256" key="1">
    <source>
        <dbReference type="SAM" id="MobiDB-lite"/>
    </source>
</evidence>
<accession>A0A5J4RUX4</accession>
<proteinExistence type="predicted"/>
<dbReference type="EMBL" id="SNRY01000746">
    <property type="protein sequence ID" value="KAA6336930.1"/>
    <property type="molecule type" value="Genomic_DNA"/>
</dbReference>
<sequence length="20" mass="2328">MSKQRLKVTGDVPTITRQLR</sequence>
<feature type="non-terminal residue" evidence="3">
    <location>
        <position position="20"/>
    </location>
</feature>